<dbReference type="EMBL" id="MU150234">
    <property type="protein sequence ID" value="KAF9468111.1"/>
    <property type="molecule type" value="Genomic_DNA"/>
</dbReference>
<sequence length="182" mass="19643">MLHSNSSFDSNFSSALPIRPNLPPPPPSLRSGPGRVHKISTIQSQRGLPPPRVPEKDKIPIGALARNDKVTVLINGRGWAIGIILAVLEALDSGLGIQSDFFYQTNKPGKRETSAPLIAKPMPALGSLSTPPFFTTPSYLISGHWDFAICTTTTFLFNITYDTEACAISKNMVPLGDEANDQ</sequence>
<evidence type="ECO:0000256" key="1">
    <source>
        <dbReference type="SAM" id="MobiDB-lite"/>
    </source>
</evidence>
<dbReference type="Proteomes" id="UP000807353">
    <property type="component" value="Unassembled WGS sequence"/>
</dbReference>
<evidence type="ECO:0000313" key="2">
    <source>
        <dbReference type="EMBL" id="KAF9468111.1"/>
    </source>
</evidence>
<feature type="compositionally biased region" description="Low complexity" evidence="1">
    <location>
        <begin position="1"/>
        <end position="19"/>
    </location>
</feature>
<feature type="region of interest" description="Disordered" evidence="1">
    <location>
        <begin position="1"/>
        <end position="35"/>
    </location>
</feature>
<proteinExistence type="predicted"/>
<dbReference type="AlphaFoldDB" id="A0A9P6CIX4"/>
<name>A0A9P6CIX4_9AGAR</name>
<accession>A0A9P6CIX4</accession>
<evidence type="ECO:0000313" key="3">
    <source>
        <dbReference type="Proteomes" id="UP000807353"/>
    </source>
</evidence>
<comment type="caution">
    <text evidence="2">The sequence shown here is derived from an EMBL/GenBank/DDBJ whole genome shotgun (WGS) entry which is preliminary data.</text>
</comment>
<keyword evidence="3" id="KW-1185">Reference proteome</keyword>
<organism evidence="2 3">
    <name type="scientific">Collybia nuda</name>
    <dbReference type="NCBI Taxonomy" id="64659"/>
    <lineage>
        <taxon>Eukaryota</taxon>
        <taxon>Fungi</taxon>
        <taxon>Dikarya</taxon>
        <taxon>Basidiomycota</taxon>
        <taxon>Agaricomycotina</taxon>
        <taxon>Agaricomycetes</taxon>
        <taxon>Agaricomycetidae</taxon>
        <taxon>Agaricales</taxon>
        <taxon>Tricholomatineae</taxon>
        <taxon>Clitocybaceae</taxon>
        <taxon>Collybia</taxon>
    </lineage>
</organism>
<gene>
    <name evidence="2" type="ORF">BDZ94DRAFT_1304840</name>
</gene>
<reference evidence="2" key="1">
    <citation type="submission" date="2020-11" db="EMBL/GenBank/DDBJ databases">
        <authorList>
            <consortium name="DOE Joint Genome Institute"/>
            <person name="Ahrendt S."/>
            <person name="Riley R."/>
            <person name="Andreopoulos W."/>
            <person name="Labutti K."/>
            <person name="Pangilinan J."/>
            <person name="Ruiz-Duenas F.J."/>
            <person name="Barrasa J.M."/>
            <person name="Sanchez-Garcia M."/>
            <person name="Camarero S."/>
            <person name="Miyauchi S."/>
            <person name="Serrano A."/>
            <person name="Linde D."/>
            <person name="Babiker R."/>
            <person name="Drula E."/>
            <person name="Ayuso-Fernandez I."/>
            <person name="Pacheco R."/>
            <person name="Padilla G."/>
            <person name="Ferreira P."/>
            <person name="Barriuso J."/>
            <person name="Kellner H."/>
            <person name="Castanera R."/>
            <person name="Alfaro M."/>
            <person name="Ramirez L."/>
            <person name="Pisabarro A.G."/>
            <person name="Kuo A."/>
            <person name="Tritt A."/>
            <person name="Lipzen A."/>
            <person name="He G."/>
            <person name="Yan M."/>
            <person name="Ng V."/>
            <person name="Cullen D."/>
            <person name="Martin F."/>
            <person name="Rosso M.-N."/>
            <person name="Henrissat B."/>
            <person name="Hibbett D."/>
            <person name="Martinez A.T."/>
            <person name="Grigoriev I.V."/>
        </authorList>
    </citation>
    <scope>NUCLEOTIDE SEQUENCE</scope>
    <source>
        <strain evidence="2">CBS 247.69</strain>
    </source>
</reference>
<protein>
    <submittedName>
        <fullName evidence="2">Uncharacterized protein</fullName>
    </submittedName>
</protein>